<dbReference type="Proteomes" id="UP001497392">
    <property type="component" value="Unassembled WGS sequence"/>
</dbReference>
<reference evidence="2 3" key="1">
    <citation type="submission" date="2024-06" db="EMBL/GenBank/DDBJ databases">
        <authorList>
            <person name="Kraege A."/>
            <person name="Thomma B."/>
        </authorList>
    </citation>
    <scope>NUCLEOTIDE SEQUENCE [LARGE SCALE GENOMIC DNA]</scope>
</reference>
<evidence type="ECO:0000256" key="1">
    <source>
        <dbReference type="SAM" id="SignalP"/>
    </source>
</evidence>
<feature type="signal peptide" evidence="1">
    <location>
        <begin position="1"/>
        <end position="24"/>
    </location>
</feature>
<evidence type="ECO:0000313" key="3">
    <source>
        <dbReference type="Proteomes" id="UP001497392"/>
    </source>
</evidence>
<name>A0ABP1FY34_9CHLO</name>
<keyword evidence="3" id="KW-1185">Reference proteome</keyword>
<evidence type="ECO:0000313" key="2">
    <source>
        <dbReference type="EMBL" id="CAL5224381.1"/>
    </source>
</evidence>
<comment type="caution">
    <text evidence="2">The sequence shown here is derived from an EMBL/GenBank/DDBJ whole genome shotgun (WGS) entry which is preliminary data.</text>
</comment>
<protein>
    <submittedName>
        <fullName evidence="2">G7058 protein</fullName>
    </submittedName>
</protein>
<accession>A0ABP1FY34</accession>
<organism evidence="2 3">
    <name type="scientific">Coccomyxa viridis</name>
    <dbReference type="NCBI Taxonomy" id="1274662"/>
    <lineage>
        <taxon>Eukaryota</taxon>
        <taxon>Viridiplantae</taxon>
        <taxon>Chlorophyta</taxon>
        <taxon>core chlorophytes</taxon>
        <taxon>Trebouxiophyceae</taxon>
        <taxon>Trebouxiophyceae incertae sedis</taxon>
        <taxon>Coccomyxaceae</taxon>
        <taxon>Coccomyxa</taxon>
    </lineage>
</organism>
<gene>
    <name evidence="2" type="primary">g7058</name>
    <name evidence="2" type="ORF">VP750_LOCUS6040</name>
</gene>
<sequence>MSKAMLAVGLLLGLVAMSLHPAGARDLSAAKAPAPNPSRPSVATLVAEAARAPTPAASIALLKQAHAEAPTPVVATQIFALERALPPRTASHLEAARRTVVAEEAG</sequence>
<keyword evidence="1" id="KW-0732">Signal</keyword>
<proteinExistence type="predicted"/>
<feature type="chain" id="PRO_5047515064" evidence="1">
    <location>
        <begin position="25"/>
        <end position="106"/>
    </location>
</feature>
<dbReference type="EMBL" id="CAXHTA020000010">
    <property type="protein sequence ID" value="CAL5224381.1"/>
    <property type="molecule type" value="Genomic_DNA"/>
</dbReference>